<evidence type="ECO:0000313" key="9">
    <source>
        <dbReference type="RefSeq" id="XP_018848772.2"/>
    </source>
</evidence>
<evidence type="ECO:0000256" key="2">
    <source>
        <dbReference type="ARBA" id="ARBA00007104"/>
    </source>
</evidence>
<evidence type="ECO:0000256" key="1">
    <source>
        <dbReference type="ARBA" id="ARBA00004479"/>
    </source>
</evidence>
<evidence type="ECO:0000256" key="3">
    <source>
        <dbReference type="ARBA" id="ARBA00022692"/>
    </source>
</evidence>
<dbReference type="GO" id="GO:0006886">
    <property type="term" value="P:intracellular protein transport"/>
    <property type="evidence" value="ECO:0000318"/>
    <property type="project" value="GO_Central"/>
</dbReference>
<dbReference type="RefSeq" id="XP_018848772.2">
    <property type="nucleotide sequence ID" value="XM_018993227.2"/>
</dbReference>
<evidence type="ECO:0000256" key="4">
    <source>
        <dbReference type="ARBA" id="ARBA00022729"/>
    </source>
</evidence>
<dbReference type="GO" id="GO:0006888">
    <property type="term" value="P:endoplasmic reticulum to Golgi vesicle-mediated transport"/>
    <property type="evidence" value="ECO:0000318"/>
    <property type="project" value="GO_Central"/>
</dbReference>
<proteinExistence type="inferred from homology"/>
<dbReference type="KEGG" id="jre:109011872"/>
<dbReference type="Pfam" id="PF01105">
    <property type="entry name" value="EMP24_GP25L"/>
    <property type="match status" value="1"/>
</dbReference>
<protein>
    <submittedName>
        <fullName evidence="9">Transmembrane emp24 domain-containing protein p24delta7-like</fullName>
    </submittedName>
</protein>
<dbReference type="GO" id="GO:0005793">
    <property type="term" value="C:endoplasmic reticulum-Golgi intermediate compartment"/>
    <property type="evidence" value="ECO:0000318"/>
    <property type="project" value="GO_Central"/>
</dbReference>
<evidence type="ECO:0000313" key="8">
    <source>
        <dbReference type="Proteomes" id="UP000235220"/>
    </source>
</evidence>
<evidence type="ECO:0000256" key="6">
    <source>
        <dbReference type="ARBA" id="ARBA00023136"/>
    </source>
</evidence>
<dbReference type="GO" id="GO:0030134">
    <property type="term" value="C:COPII-coated ER to Golgi transport vesicle"/>
    <property type="evidence" value="ECO:0000318"/>
    <property type="project" value="GO_Central"/>
</dbReference>
<keyword evidence="8" id="KW-1185">Reference proteome</keyword>
<evidence type="ECO:0000256" key="5">
    <source>
        <dbReference type="ARBA" id="ARBA00022989"/>
    </source>
</evidence>
<dbReference type="SMART" id="SM01190">
    <property type="entry name" value="EMP24_GP25L"/>
    <property type="match status" value="1"/>
</dbReference>
<evidence type="ECO:0000256" key="7">
    <source>
        <dbReference type="RuleBase" id="RU003827"/>
    </source>
</evidence>
<dbReference type="PROSITE" id="PS50866">
    <property type="entry name" value="GOLD"/>
    <property type="match status" value="1"/>
</dbReference>
<gene>
    <name evidence="9" type="primary">LOC109011872</name>
</gene>
<dbReference type="GeneID" id="109011872"/>
<dbReference type="STRING" id="51240.A0A2I4GY08"/>
<dbReference type="InterPro" id="IPR015720">
    <property type="entry name" value="Emp24-like"/>
</dbReference>
<comment type="similarity">
    <text evidence="2 7">Belongs to the EMP24/GP25L family.</text>
</comment>
<dbReference type="PANTHER" id="PTHR22811">
    <property type="entry name" value="TRANSMEMBRANE EMP24 DOMAIN-CONTAINING PROTEIN"/>
    <property type="match status" value="1"/>
</dbReference>
<dbReference type="Proteomes" id="UP000235220">
    <property type="component" value="Chromosome 1"/>
</dbReference>
<accession>A0A2I4GY08</accession>
<dbReference type="GO" id="GO:0007030">
    <property type="term" value="P:Golgi organization"/>
    <property type="evidence" value="ECO:0000318"/>
    <property type="project" value="GO_Central"/>
</dbReference>
<keyword evidence="6" id="KW-0472">Membrane</keyword>
<reference evidence="9" key="1">
    <citation type="submission" date="2025-08" db="UniProtKB">
        <authorList>
            <consortium name="RefSeq"/>
        </authorList>
    </citation>
    <scope>IDENTIFICATION</scope>
    <source>
        <tissue evidence="9">Leaves</tissue>
    </source>
</reference>
<dbReference type="GO" id="GO:0005794">
    <property type="term" value="C:Golgi apparatus"/>
    <property type="evidence" value="ECO:0000318"/>
    <property type="project" value="GO_Central"/>
</dbReference>
<keyword evidence="3 7" id="KW-0812">Transmembrane</keyword>
<dbReference type="Gramene" id="Jr01_03400_p1">
    <property type="protein sequence ID" value="cds.Jr01_03400_p1"/>
    <property type="gene ID" value="Jr01_03400"/>
</dbReference>
<keyword evidence="4" id="KW-0732">Signal</keyword>
<dbReference type="OrthoDB" id="1929172at2759"/>
<dbReference type="AlphaFoldDB" id="A0A2I4GY08"/>
<dbReference type="InterPro" id="IPR009038">
    <property type="entry name" value="GOLD_dom"/>
</dbReference>
<keyword evidence="5" id="KW-1133">Transmembrane helix</keyword>
<name>A0A2I4GY08_JUGRE</name>
<comment type="subcellular location">
    <subcellularLocation>
        <location evidence="1 7">Membrane</location>
        <topology evidence="1 7">Single-pass type I membrane protein</topology>
    </subcellularLocation>
</comment>
<sequence>MCGLVTNLHLIVRRIGILIIIFTMSAESMRFDLKSGATKCISEEIKSDAMTVGKYHVVYSSEGFPVPDTHKINVRVNSPHGHSYHYESQVESGNFAFTGVEAGDYKACFWTPDHKPPVTVVVDFDWRTGLAAKDWSNVAKKGQIEEMELELKKLYETVSSIHDEMFYLRDREEEMQQLNRATNSKMATFSFLSLVVCLSVAGLQLWHLKTFFQRKKVI</sequence>
<organism evidence="8 9">
    <name type="scientific">Juglans regia</name>
    <name type="common">English walnut</name>
    <dbReference type="NCBI Taxonomy" id="51240"/>
    <lineage>
        <taxon>Eukaryota</taxon>
        <taxon>Viridiplantae</taxon>
        <taxon>Streptophyta</taxon>
        <taxon>Embryophyta</taxon>
        <taxon>Tracheophyta</taxon>
        <taxon>Spermatophyta</taxon>
        <taxon>Magnoliopsida</taxon>
        <taxon>eudicotyledons</taxon>
        <taxon>Gunneridae</taxon>
        <taxon>Pentapetalae</taxon>
        <taxon>rosids</taxon>
        <taxon>fabids</taxon>
        <taxon>Fagales</taxon>
        <taxon>Juglandaceae</taxon>
        <taxon>Juglans</taxon>
    </lineage>
</organism>
<dbReference type="GO" id="GO:0005783">
    <property type="term" value="C:endoplasmic reticulum"/>
    <property type="evidence" value="ECO:0000318"/>
    <property type="project" value="GO_Central"/>
</dbReference>
<dbReference type="GO" id="GO:0016020">
    <property type="term" value="C:membrane"/>
    <property type="evidence" value="ECO:0007669"/>
    <property type="project" value="UniProtKB-SubCell"/>
</dbReference>